<reference evidence="2" key="1">
    <citation type="submission" date="2021-02" db="EMBL/GenBank/DDBJ databases">
        <authorList>
            <person name="Nowell W R."/>
        </authorList>
    </citation>
    <scope>NUCLEOTIDE SEQUENCE</scope>
</reference>
<protein>
    <submittedName>
        <fullName evidence="2">Uncharacterized protein</fullName>
    </submittedName>
</protein>
<dbReference type="EMBL" id="CAJOBC010001988">
    <property type="protein sequence ID" value="CAF3709429.1"/>
    <property type="molecule type" value="Genomic_DNA"/>
</dbReference>
<dbReference type="AlphaFoldDB" id="A0A814BUG1"/>
<dbReference type="Proteomes" id="UP000663829">
    <property type="component" value="Unassembled WGS sequence"/>
</dbReference>
<name>A0A814BUG1_9BILA</name>
<feature type="compositionally biased region" description="Basic and acidic residues" evidence="1">
    <location>
        <begin position="652"/>
        <end position="666"/>
    </location>
</feature>
<feature type="compositionally biased region" description="Polar residues" evidence="1">
    <location>
        <begin position="670"/>
        <end position="693"/>
    </location>
</feature>
<evidence type="ECO:0000313" key="2">
    <source>
        <dbReference type="EMBL" id="CAF0931544.1"/>
    </source>
</evidence>
<dbReference type="OrthoDB" id="10064186at2759"/>
<evidence type="ECO:0000313" key="3">
    <source>
        <dbReference type="EMBL" id="CAF3709429.1"/>
    </source>
</evidence>
<feature type="compositionally biased region" description="Basic and acidic residues" evidence="1">
    <location>
        <begin position="694"/>
        <end position="706"/>
    </location>
</feature>
<gene>
    <name evidence="2" type="ORF">GPM918_LOCUS10210</name>
    <name evidence="3" type="ORF">SRO942_LOCUS10211</name>
</gene>
<feature type="compositionally biased region" description="Polar residues" evidence="1">
    <location>
        <begin position="426"/>
        <end position="443"/>
    </location>
</feature>
<dbReference type="Proteomes" id="UP000681722">
    <property type="component" value="Unassembled WGS sequence"/>
</dbReference>
<keyword evidence="4" id="KW-1185">Reference proteome</keyword>
<evidence type="ECO:0000256" key="1">
    <source>
        <dbReference type="SAM" id="MobiDB-lite"/>
    </source>
</evidence>
<feature type="region of interest" description="Disordered" evidence="1">
    <location>
        <begin position="648"/>
        <end position="706"/>
    </location>
</feature>
<feature type="region of interest" description="Disordered" evidence="1">
    <location>
        <begin position="421"/>
        <end position="465"/>
    </location>
</feature>
<feature type="compositionally biased region" description="Polar residues" evidence="1">
    <location>
        <begin position="451"/>
        <end position="460"/>
    </location>
</feature>
<evidence type="ECO:0000313" key="4">
    <source>
        <dbReference type="Proteomes" id="UP000663829"/>
    </source>
</evidence>
<proteinExistence type="predicted"/>
<sequence>MLATNTTRLEDYAQTYLPTSFNNDVDDHIFEDNVYSKNDDEDCLNLAESSFGINSYAQRRGENTVISWLDILTSQSIPEENDEDISYHDKINSTFRSDNIDNNNRTEDSIDEIMEDSSTTSSCLSNGSYVVLEIQRPRTTQDIVEKSEINFAQTCTFTSEEEVEQYHPDIYVTDSIAVSKQELELIPITMVKHSIVHEGEIVKKTKFTKRLRMNYMANREHFERNSSSSSDCDNGQIRLKTIQRVNDQSLVYLPAEQICRSSKQKDFLLPEKSFLNQIENIQRRSSISSIDSITHNPSQRNEQKNLLIQDGNTIKKNNITFSTLYHTNVENHQRISNDIRSTRHIMAANTEYCHRIYQNMDDKTDLESTKPPLKTFAFDRAAMQKYVNSIPVRSTQLSPDSIIEISDTTFSLYSSNLSDKKCEQPQEASNNSYEDSVQNVQLKTDTKEKINNGTTSSKRSNILDKSVDVDHDLSDMTRSSHTSMNGSVSKNSSIYRLFKKRCQSGVTDYRPDGEPQLLEVKYIDGKTLKDDDAIFRVETAKRLIKAKTFSSSFSKINRLGISTNGLLNRHHQQLSSTRELNKIDTDSSSRFNIKSTTTRLTRLVEPTSSGTYDLQNGSFSKRNGVVRRQFDRIRTFVSKMAIVDEQQQSPCLERKNQHSLRRETQHGKNRTAQSITPDETLPSDSTESSSQKAFENKLIHTGGDKA</sequence>
<comment type="caution">
    <text evidence="2">The sequence shown here is derived from an EMBL/GenBank/DDBJ whole genome shotgun (WGS) entry which is preliminary data.</text>
</comment>
<dbReference type="EMBL" id="CAJNOQ010001988">
    <property type="protein sequence ID" value="CAF0931544.1"/>
    <property type="molecule type" value="Genomic_DNA"/>
</dbReference>
<organism evidence="2 4">
    <name type="scientific">Didymodactylos carnosus</name>
    <dbReference type="NCBI Taxonomy" id="1234261"/>
    <lineage>
        <taxon>Eukaryota</taxon>
        <taxon>Metazoa</taxon>
        <taxon>Spiralia</taxon>
        <taxon>Gnathifera</taxon>
        <taxon>Rotifera</taxon>
        <taxon>Eurotatoria</taxon>
        <taxon>Bdelloidea</taxon>
        <taxon>Philodinida</taxon>
        <taxon>Philodinidae</taxon>
        <taxon>Didymodactylos</taxon>
    </lineage>
</organism>
<accession>A0A814BUG1</accession>